<protein>
    <submittedName>
        <fullName evidence="3">Uncharacterized protein</fullName>
    </submittedName>
</protein>
<dbReference type="Proteomes" id="UP000076407">
    <property type="component" value="Unassembled WGS sequence"/>
</dbReference>
<feature type="compositionally biased region" description="Low complexity" evidence="2">
    <location>
        <begin position="112"/>
        <end position="122"/>
    </location>
</feature>
<evidence type="ECO:0000313" key="3">
    <source>
        <dbReference type="EnsemblMetazoa" id="AQUA003986-PA"/>
    </source>
</evidence>
<feature type="compositionally biased region" description="Polar residues" evidence="2">
    <location>
        <begin position="142"/>
        <end position="151"/>
    </location>
</feature>
<dbReference type="VEuPathDB" id="VectorBase:AQUA003986"/>
<evidence type="ECO:0000256" key="1">
    <source>
        <dbReference type="SAM" id="Coils"/>
    </source>
</evidence>
<dbReference type="GO" id="GO:0043565">
    <property type="term" value="F:sequence-specific DNA binding"/>
    <property type="evidence" value="ECO:0007669"/>
    <property type="project" value="TreeGrafter"/>
</dbReference>
<reference evidence="3" key="1">
    <citation type="submission" date="2020-05" db="UniProtKB">
        <authorList>
            <consortium name="EnsemblMetazoa"/>
        </authorList>
    </citation>
    <scope>IDENTIFICATION</scope>
    <source>
        <strain evidence="3">SANGQUA</strain>
    </source>
</reference>
<evidence type="ECO:0000313" key="4">
    <source>
        <dbReference type="Proteomes" id="UP000076407"/>
    </source>
</evidence>
<keyword evidence="1" id="KW-0175">Coiled coil</keyword>
<keyword evidence="4" id="KW-1185">Reference proteome</keyword>
<evidence type="ECO:0000256" key="2">
    <source>
        <dbReference type="SAM" id="MobiDB-lite"/>
    </source>
</evidence>
<dbReference type="GO" id="GO:0010468">
    <property type="term" value="P:regulation of gene expression"/>
    <property type="evidence" value="ECO:0007669"/>
    <property type="project" value="TreeGrafter"/>
</dbReference>
<dbReference type="PANTHER" id="PTHR14312">
    <property type="entry name" value="CREB/ATF BZIP TRANSCRIPTION FACTOR"/>
    <property type="match status" value="1"/>
</dbReference>
<feature type="region of interest" description="Disordered" evidence="2">
    <location>
        <begin position="845"/>
        <end position="873"/>
    </location>
</feature>
<dbReference type="STRING" id="34691.A0A182X2G7"/>
<feature type="coiled-coil region" evidence="1">
    <location>
        <begin position="478"/>
        <end position="505"/>
    </location>
</feature>
<organism evidence="3 4">
    <name type="scientific">Anopheles quadriannulatus</name>
    <name type="common">Mosquito</name>
    <dbReference type="NCBI Taxonomy" id="34691"/>
    <lineage>
        <taxon>Eukaryota</taxon>
        <taxon>Metazoa</taxon>
        <taxon>Ecdysozoa</taxon>
        <taxon>Arthropoda</taxon>
        <taxon>Hexapoda</taxon>
        <taxon>Insecta</taxon>
        <taxon>Pterygota</taxon>
        <taxon>Neoptera</taxon>
        <taxon>Endopterygota</taxon>
        <taxon>Diptera</taxon>
        <taxon>Nematocera</taxon>
        <taxon>Culicoidea</taxon>
        <taxon>Culicidae</taxon>
        <taxon>Anophelinae</taxon>
        <taxon>Anopheles</taxon>
    </lineage>
</organism>
<feature type="region of interest" description="Disordered" evidence="2">
    <location>
        <begin position="723"/>
        <end position="753"/>
    </location>
</feature>
<sequence length="873" mass="95610">RDETSTTAANFTYIFDPTIIDRQTLGTGISSTTTSSTSSSPLSQQQVNSALISSQANIEAISIEKSELGNENNADLTLLPLLHDKDYINSEADRRNDNHQGIVTYISTVTDDSANDNNSSCDENSRKASTVSTDYTSHENTPENTITSGSNLNILNPTSSIGEHDTTSTVPVVSDECQLTTQLIPNEEYFAAHDTNAIMANHNERSQESNSTSVPLHLTAASDPVDGALLSTAINNLPVKESSSQNMYQPLKSNINCIESNCNKDEMVLQGVDDMSTHLSDVCKEESVLIEPNKTPMATPHLKERKLSRFSVTPVVLPRVLDDSEHPTSSLLAVVDSGTANALDDCEHPTNSLLTEEDSDIASTLQTGMESKHVEEVDNSLAEPTQQITTSVENSLQHDSLEYASQSMTIQQSLTMEYAESIPSNLENLLHEQEVFVQHQLTDIENHQIQHSFNVQPITDNTDETAVQHQQMQQQMQYHIHQQQLQQLSIQQQQLQQQQHQLLLQQQQLIQQNQQIKPTDQIGLISGQVSADLGSRELMSNSNRMPETLEQLKIGLENITHAHVNANKPSVSTGLSSQTSTTALSAMVSPHTVPGSLPTETEYSQNLQQQQQTQVIFYQSQECIISDPAAVPWDEPNDAITVSDVPSKIQEYVVEGTTYAAVVAGEFVSLSAQQKNVPSLDPSSTVESVEHSQQYASRRTSAELSNVSAVVDSLEANTIQQLSEESNSSQQIHSVVCSPSDESSSTINMSNDARPLIRKVSRFQVHTVQESPFSVELPSNAQHDLVSIAMSDDIPTSTAFSSPTDEKSSQYQQQTATVVCEIPTTNDLEVMLNQVLPKTPNMETTAPNFINTNSSQGSIQQATTPTSSLQLEH</sequence>
<dbReference type="PANTHER" id="PTHR14312:SF1">
    <property type="entry name" value="BASIC-LEUCINE ZIPPER TRANSCRIPTION FACTOR A"/>
    <property type="match status" value="1"/>
</dbReference>
<dbReference type="GO" id="GO:0005634">
    <property type="term" value="C:nucleus"/>
    <property type="evidence" value="ECO:0007669"/>
    <property type="project" value="TreeGrafter"/>
</dbReference>
<dbReference type="AlphaFoldDB" id="A0A182X2G7"/>
<proteinExistence type="predicted"/>
<dbReference type="EnsemblMetazoa" id="AQUA003986-RA">
    <property type="protein sequence ID" value="AQUA003986-PA"/>
    <property type="gene ID" value="AQUA003986"/>
</dbReference>
<feature type="compositionally biased region" description="Low complexity" evidence="2">
    <location>
        <begin position="723"/>
        <end position="745"/>
    </location>
</feature>
<accession>A0A182X2G7</accession>
<feature type="region of interest" description="Disordered" evidence="2">
    <location>
        <begin position="112"/>
        <end position="151"/>
    </location>
</feature>
<name>A0A182X2G7_ANOQN</name>